<accession>A0ABY7G465</accession>
<gene>
    <name evidence="1" type="ORF">MAR_013788</name>
</gene>
<protein>
    <submittedName>
        <fullName evidence="1">Uncharacterized protein</fullName>
    </submittedName>
</protein>
<dbReference type="EMBL" id="CP111026">
    <property type="protein sequence ID" value="WAR28084.1"/>
    <property type="molecule type" value="Genomic_DNA"/>
</dbReference>
<dbReference type="Proteomes" id="UP001164746">
    <property type="component" value="Chromosome 15"/>
</dbReference>
<name>A0ABY7G465_MYAAR</name>
<evidence type="ECO:0000313" key="1">
    <source>
        <dbReference type="EMBL" id="WAR28084.1"/>
    </source>
</evidence>
<organism evidence="1 2">
    <name type="scientific">Mya arenaria</name>
    <name type="common">Soft-shell clam</name>
    <dbReference type="NCBI Taxonomy" id="6604"/>
    <lineage>
        <taxon>Eukaryota</taxon>
        <taxon>Metazoa</taxon>
        <taxon>Spiralia</taxon>
        <taxon>Lophotrochozoa</taxon>
        <taxon>Mollusca</taxon>
        <taxon>Bivalvia</taxon>
        <taxon>Autobranchia</taxon>
        <taxon>Heteroconchia</taxon>
        <taxon>Euheterodonta</taxon>
        <taxon>Imparidentia</taxon>
        <taxon>Neoheterodontei</taxon>
        <taxon>Myida</taxon>
        <taxon>Myoidea</taxon>
        <taxon>Myidae</taxon>
        <taxon>Mya</taxon>
    </lineage>
</organism>
<evidence type="ECO:0000313" key="2">
    <source>
        <dbReference type="Proteomes" id="UP001164746"/>
    </source>
</evidence>
<keyword evidence="2" id="KW-1185">Reference proteome</keyword>
<reference evidence="1" key="1">
    <citation type="submission" date="2022-11" db="EMBL/GenBank/DDBJ databases">
        <title>Centuries of genome instability and evolution in soft-shell clam transmissible cancer (bioRxiv).</title>
        <authorList>
            <person name="Hart S.F.M."/>
            <person name="Yonemitsu M.A."/>
            <person name="Giersch R.M."/>
            <person name="Beal B.F."/>
            <person name="Arriagada G."/>
            <person name="Davis B.W."/>
            <person name="Ostrander E.A."/>
            <person name="Goff S.P."/>
            <person name="Metzger M.J."/>
        </authorList>
    </citation>
    <scope>NUCLEOTIDE SEQUENCE</scope>
    <source>
        <strain evidence="1">MELC-2E11</strain>
        <tissue evidence="1">Siphon/mantle</tissue>
    </source>
</reference>
<proteinExistence type="predicted"/>
<sequence length="83" mass="9588">MDIERNHDRCEFGLTCQKGLCLGFNARQNIKFMTKILSKILLFSPVYPDQLSREVGSILTDLDDNAITSWVLYSKLKTINSYR</sequence>